<dbReference type="InterPro" id="IPR029068">
    <property type="entry name" value="Glyas_Bleomycin-R_OHBP_Dase"/>
</dbReference>
<protein>
    <recommendedName>
        <fullName evidence="5">VOC domain-containing protein</fullName>
    </recommendedName>
</protein>
<keyword evidence="4" id="KW-1185">Reference proteome</keyword>
<gene>
    <name evidence="3" type="ORF">A4A49_07955</name>
</gene>
<reference evidence="3" key="1">
    <citation type="submission" date="2016-11" db="EMBL/GenBank/DDBJ databases">
        <title>The genome of Nicotiana attenuata.</title>
        <authorList>
            <person name="Xu S."/>
            <person name="Brockmoeller T."/>
            <person name="Gaquerel E."/>
            <person name="Navarro A."/>
            <person name="Kuhl H."/>
            <person name="Gase K."/>
            <person name="Ling Z."/>
            <person name="Zhou W."/>
            <person name="Kreitzer C."/>
            <person name="Stanke M."/>
            <person name="Tang H."/>
            <person name="Lyons E."/>
            <person name="Pandey P."/>
            <person name="Pandey S.P."/>
            <person name="Timmermann B."/>
            <person name="Baldwin I.T."/>
        </authorList>
    </citation>
    <scope>NUCLEOTIDE SEQUENCE [LARGE SCALE GENOMIC DNA]</scope>
    <source>
        <strain evidence="3">UT</strain>
    </source>
</reference>
<dbReference type="Gene3D" id="3.10.180.10">
    <property type="entry name" value="2,3-Dihydroxybiphenyl 1,2-Dioxygenase, domain 1"/>
    <property type="match status" value="1"/>
</dbReference>
<dbReference type="Proteomes" id="UP000187609">
    <property type="component" value="Unassembled WGS sequence"/>
</dbReference>
<dbReference type="Gramene" id="OIT05526">
    <property type="protein sequence ID" value="OIT05526"/>
    <property type="gene ID" value="A4A49_07955"/>
</dbReference>
<feature type="transmembrane region" description="Helical" evidence="2">
    <location>
        <begin position="45"/>
        <end position="69"/>
    </location>
</feature>
<evidence type="ECO:0008006" key="5">
    <source>
        <dbReference type="Google" id="ProtNLM"/>
    </source>
</evidence>
<dbReference type="SUPFAM" id="SSF54593">
    <property type="entry name" value="Glyoxalase/Bleomycin resistance protein/Dihydroxybiphenyl dioxygenase"/>
    <property type="match status" value="1"/>
</dbReference>
<evidence type="ECO:0000256" key="2">
    <source>
        <dbReference type="SAM" id="Phobius"/>
    </source>
</evidence>
<organism evidence="3 4">
    <name type="scientific">Nicotiana attenuata</name>
    <name type="common">Coyote tobacco</name>
    <dbReference type="NCBI Taxonomy" id="49451"/>
    <lineage>
        <taxon>Eukaryota</taxon>
        <taxon>Viridiplantae</taxon>
        <taxon>Streptophyta</taxon>
        <taxon>Embryophyta</taxon>
        <taxon>Tracheophyta</taxon>
        <taxon>Spermatophyta</taxon>
        <taxon>Magnoliopsida</taxon>
        <taxon>eudicotyledons</taxon>
        <taxon>Gunneridae</taxon>
        <taxon>Pentapetalae</taxon>
        <taxon>asterids</taxon>
        <taxon>lamiids</taxon>
        <taxon>Solanales</taxon>
        <taxon>Solanaceae</taxon>
        <taxon>Nicotianoideae</taxon>
        <taxon>Nicotianeae</taxon>
        <taxon>Nicotiana</taxon>
    </lineage>
</organism>
<sequence>MVLGSTTSILVIAIVVVVLVALIREASTGATESNAALAGADALETVVVILGSATTILVMAVVLVIPVAAASTSLAENNAASASGANDNVEWAGKEDAPSKKGKINPKDNHISFQCSDMNLIIQRLDEMKIEYVTATVKEGGVTVDQLIFHDPDGNMIEICNCQNIPILPLSSCPLKKFNKYPTFNQTMPNSFHGNGTSKMNCLGEMEYLMLENLAMNLIDISY</sequence>
<keyword evidence="2" id="KW-1133">Transmembrane helix</keyword>
<proteinExistence type="predicted"/>
<accession>A0A1J6IKZ4</accession>
<name>A0A1J6IKZ4_NICAT</name>
<dbReference type="EMBL" id="MJEQ01037184">
    <property type="protein sequence ID" value="OIT05526.1"/>
    <property type="molecule type" value="Genomic_DNA"/>
</dbReference>
<keyword evidence="2" id="KW-0472">Membrane</keyword>
<evidence type="ECO:0000313" key="3">
    <source>
        <dbReference type="EMBL" id="OIT05526.1"/>
    </source>
</evidence>
<evidence type="ECO:0000256" key="1">
    <source>
        <dbReference type="SAM" id="MobiDB-lite"/>
    </source>
</evidence>
<dbReference type="PANTHER" id="PTHR46142">
    <property type="match status" value="1"/>
</dbReference>
<comment type="caution">
    <text evidence="3">The sequence shown here is derived from an EMBL/GenBank/DDBJ whole genome shotgun (WGS) entry which is preliminary data.</text>
</comment>
<dbReference type="AlphaFoldDB" id="A0A1J6IKZ4"/>
<evidence type="ECO:0000313" key="4">
    <source>
        <dbReference type="Proteomes" id="UP000187609"/>
    </source>
</evidence>
<feature type="transmembrane region" description="Helical" evidence="2">
    <location>
        <begin position="6"/>
        <end position="24"/>
    </location>
</feature>
<feature type="compositionally biased region" description="Basic and acidic residues" evidence="1">
    <location>
        <begin position="92"/>
        <end position="108"/>
    </location>
</feature>
<dbReference type="PANTHER" id="PTHR46142:SF13">
    <property type="entry name" value="LACTOYLGLUTATHIONE LYASE_GLYOXALASE I FAMILY PROTEIN"/>
    <property type="match status" value="1"/>
</dbReference>
<feature type="region of interest" description="Disordered" evidence="1">
    <location>
        <begin position="89"/>
        <end position="108"/>
    </location>
</feature>
<keyword evidence="2" id="KW-0812">Transmembrane</keyword>